<organism evidence="10 11">
    <name type="scientific">Diversispora eburnea</name>
    <dbReference type="NCBI Taxonomy" id="1213867"/>
    <lineage>
        <taxon>Eukaryota</taxon>
        <taxon>Fungi</taxon>
        <taxon>Fungi incertae sedis</taxon>
        <taxon>Mucoromycota</taxon>
        <taxon>Glomeromycotina</taxon>
        <taxon>Glomeromycetes</taxon>
        <taxon>Diversisporales</taxon>
        <taxon>Diversisporaceae</taxon>
        <taxon>Diversispora</taxon>
    </lineage>
</organism>
<dbReference type="PANTHER" id="PTHR45667">
    <property type="entry name" value="S-ADENOSYLMETHIONINE MITOCHONDRIAL CARRIER PROTEIN"/>
    <property type="match status" value="1"/>
</dbReference>
<dbReference type="InterPro" id="IPR029063">
    <property type="entry name" value="SAM-dependent_MTases_sf"/>
</dbReference>
<evidence type="ECO:0000313" key="11">
    <source>
        <dbReference type="Proteomes" id="UP000789706"/>
    </source>
</evidence>
<dbReference type="Gene3D" id="3.40.50.150">
    <property type="entry name" value="Vaccinia Virus protein VP39"/>
    <property type="match status" value="1"/>
</dbReference>
<dbReference type="AlphaFoldDB" id="A0A9N9F903"/>
<comment type="similarity">
    <text evidence="2 9">Belongs to the mitochondrial carrier (TC 2.A.29) family.</text>
</comment>
<evidence type="ECO:0000256" key="7">
    <source>
        <dbReference type="ARBA" id="ARBA00023136"/>
    </source>
</evidence>
<keyword evidence="11" id="KW-1185">Reference proteome</keyword>
<feature type="repeat" description="Solcar" evidence="8">
    <location>
        <begin position="39"/>
        <end position="125"/>
    </location>
</feature>
<evidence type="ECO:0000256" key="6">
    <source>
        <dbReference type="ARBA" id="ARBA00022989"/>
    </source>
</evidence>
<evidence type="ECO:0000256" key="8">
    <source>
        <dbReference type="PROSITE-ProRule" id="PRU00282"/>
    </source>
</evidence>
<dbReference type="SUPFAM" id="SSF103506">
    <property type="entry name" value="Mitochondrial carrier"/>
    <property type="match status" value="1"/>
</dbReference>
<dbReference type="InterPro" id="IPR018108">
    <property type="entry name" value="MCP_transmembrane"/>
</dbReference>
<sequence>MASEYGLELKYLDRFHDIYNKMKEKRQHRDLLYKMGVIRHKKQSGVMSQDEWEAAVYMFYPIRTAKTIQQSNIGTSSSTFLGNVFLERIKSEGIRGLFKGVGIYAIGSISGRLIHFSTYDALRERVYRKRGNSSSLPLGLKWLEGYKPSTINALLGTFSALTTSTFMVPFDVVSQHLQISKRLPTNFINTSLNNNNLGGSSGINNNMKIPKRTIFTINSLFQTSSSPSSSSSSITASHNDLPTFLSSSNFLCSMTAGAAAGITGTITSNPFDIGFKGLFVGMSARMWIIVPLGSLNFWVFEKVKNWMSVYLKPKSKRSMYFTDLVEKYDEIVLKPCEPKNTKWRHASKEKRTWLEDNSTNYIDFNSDINKQITRMQNYIEEQKNEIAELKKPLQRSYDNMNKMQNLYDEQCKNNEVLIRQWNSRFTNQQKRIDAIVEIANAERASLFDDLESLIRNSTRFSMEKIQLALSAIKYSIALSKMITNIDNHITRSRSYYRFQKWFEELSKQEEPLPEGILFLAFDNEQRRQKLSRPRI</sequence>
<reference evidence="10" key="1">
    <citation type="submission" date="2021-06" db="EMBL/GenBank/DDBJ databases">
        <authorList>
            <person name="Kallberg Y."/>
            <person name="Tangrot J."/>
            <person name="Rosling A."/>
        </authorList>
    </citation>
    <scope>NUCLEOTIDE SEQUENCE</scope>
    <source>
        <strain evidence="10">AZ414A</strain>
    </source>
</reference>
<name>A0A9N9F903_9GLOM</name>
<dbReference type="GO" id="GO:0016020">
    <property type="term" value="C:membrane"/>
    <property type="evidence" value="ECO:0007669"/>
    <property type="project" value="UniProtKB-SubCell"/>
</dbReference>
<keyword evidence="3 9" id="KW-0813">Transport</keyword>
<dbReference type="PROSITE" id="PS50920">
    <property type="entry name" value="SOLCAR"/>
    <property type="match status" value="1"/>
</dbReference>
<comment type="subcellular location">
    <subcellularLocation>
        <location evidence="1">Membrane</location>
        <topology evidence="1">Multi-pass membrane protein</topology>
    </subcellularLocation>
</comment>
<dbReference type="EMBL" id="CAJVPK010000489">
    <property type="protein sequence ID" value="CAG8516938.1"/>
    <property type="molecule type" value="Genomic_DNA"/>
</dbReference>
<keyword evidence="7 8" id="KW-0472">Membrane</keyword>
<dbReference type="OrthoDB" id="269120at2759"/>
<dbReference type="Gene3D" id="1.50.40.10">
    <property type="entry name" value="Mitochondrial carrier domain"/>
    <property type="match status" value="2"/>
</dbReference>
<protein>
    <submittedName>
        <fullName evidence="10">10178_t:CDS:1</fullName>
    </submittedName>
</protein>
<keyword evidence="5" id="KW-0677">Repeat</keyword>
<evidence type="ECO:0000256" key="9">
    <source>
        <dbReference type="RuleBase" id="RU000488"/>
    </source>
</evidence>
<keyword evidence="6" id="KW-1133">Transmembrane helix</keyword>
<accession>A0A9N9F903</accession>
<evidence type="ECO:0000313" key="10">
    <source>
        <dbReference type="EMBL" id="CAG8516938.1"/>
    </source>
</evidence>
<evidence type="ECO:0000256" key="5">
    <source>
        <dbReference type="ARBA" id="ARBA00022737"/>
    </source>
</evidence>
<keyword evidence="4 8" id="KW-0812">Transmembrane</keyword>
<gene>
    <name evidence="10" type="ORF">DEBURN_LOCUS5465</name>
</gene>
<dbReference type="InterPro" id="IPR023395">
    <property type="entry name" value="MCP_dom_sf"/>
</dbReference>
<proteinExistence type="inferred from homology"/>
<comment type="caution">
    <text evidence="10">The sequence shown here is derived from an EMBL/GenBank/DDBJ whole genome shotgun (WGS) entry which is preliminary data.</text>
</comment>
<dbReference type="GO" id="GO:0004482">
    <property type="term" value="F:mRNA 5'-cap (guanine-N7-)-methyltransferase activity"/>
    <property type="evidence" value="ECO:0007669"/>
    <property type="project" value="UniProtKB-EC"/>
</dbReference>
<dbReference type="Pfam" id="PF00153">
    <property type="entry name" value="Mito_carr"/>
    <property type="match status" value="1"/>
</dbReference>
<evidence type="ECO:0000256" key="3">
    <source>
        <dbReference type="ARBA" id="ARBA00022448"/>
    </source>
</evidence>
<dbReference type="Proteomes" id="UP000789706">
    <property type="component" value="Unassembled WGS sequence"/>
</dbReference>
<evidence type="ECO:0000256" key="2">
    <source>
        <dbReference type="ARBA" id="ARBA00006375"/>
    </source>
</evidence>
<evidence type="ECO:0000256" key="1">
    <source>
        <dbReference type="ARBA" id="ARBA00004141"/>
    </source>
</evidence>
<evidence type="ECO:0000256" key="4">
    <source>
        <dbReference type="ARBA" id="ARBA00022692"/>
    </source>
</evidence>